<dbReference type="Proteomes" id="UP000346198">
    <property type="component" value="Unassembled WGS sequence"/>
</dbReference>
<keyword evidence="3" id="KW-0378">Hydrolase</keyword>
<feature type="compositionally biased region" description="Basic residues" evidence="5">
    <location>
        <begin position="455"/>
        <end position="465"/>
    </location>
</feature>
<organism evidence="8 9">
    <name type="scientific">Pontiella sulfatireligans</name>
    <dbReference type="NCBI Taxonomy" id="2750658"/>
    <lineage>
        <taxon>Bacteria</taxon>
        <taxon>Pseudomonadati</taxon>
        <taxon>Kiritimatiellota</taxon>
        <taxon>Kiritimatiellia</taxon>
        <taxon>Kiritimatiellales</taxon>
        <taxon>Pontiellaceae</taxon>
        <taxon>Pontiella</taxon>
    </lineage>
</organism>
<dbReference type="PROSITE" id="PS00523">
    <property type="entry name" value="SULFATASE_1"/>
    <property type="match status" value="1"/>
</dbReference>
<dbReference type="SUPFAM" id="SSF53649">
    <property type="entry name" value="Alkaline phosphatase-like"/>
    <property type="match status" value="1"/>
</dbReference>
<evidence type="ECO:0000256" key="1">
    <source>
        <dbReference type="ARBA" id="ARBA00008779"/>
    </source>
</evidence>
<dbReference type="InterPro" id="IPR024607">
    <property type="entry name" value="Sulfatase_CS"/>
</dbReference>
<evidence type="ECO:0000259" key="7">
    <source>
        <dbReference type="Pfam" id="PF00884"/>
    </source>
</evidence>
<dbReference type="GO" id="GO:0004065">
    <property type="term" value="F:arylsulfatase activity"/>
    <property type="evidence" value="ECO:0007669"/>
    <property type="project" value="TreeGrafter"/>
</dbReference>
<accession>A0A6C2UGB4</accession>
<feature type="chain" id="PRO_5028966784" evidence="6">
    <location>
        <begin position="20"/>
        <end position="465"/>
    </location>
</feature>
<evidence type="ECO:0000256" key="3">
    <source>
        <dbReference type="ARBA" id="ARBA00022801"/>
    </source>
</evidence>
<evidence type="ECO:0000256" key="6">
    <source>
        <dbReference type="SAM" id="SignalP"/>
    </source>
</evidence>
<feature type="region of interest" description="Disordered" evidence="5">
    <location>
        <begin position="440"/>
        <end position="465"/>
    </location>
</feature>
<protein>
    <submittedName>
        <fullName evidence="8">Arylsulfatase</fullName>
    </submittedName>
</protein>
<keyword evidence="4" id="KW-0106">Calcium</keyword>
<feature type="domain" description="Sulfatase N-terminal" evidence="7">
    <location>
        <begin position="22"/>
        <end position="325"/>
    </location>
</feature>
<dbReference type="InterPro" id="IPR000917">
    <property type="entry name" value="Sulfatase_N"/>
</dbReference>
<dbReference type="RefSeq" id="WP_136060667.1">
    <property type="nucleotide sequence ID" value="NZ_CAAHFH010000001.1"/>
</dbReference>
<evidence type="ECO:0000256" key="4">
    <source>
        <dbReference type="ARBA" id="ARBA00022837"/>
    </source>
</evidence>
<feature type="signal peptide" evidence="6">
    <location>
        <begin position="1"/>
        <end position="19"/>
    </location>
</feature>
<keyword evidence="6" id="KW-0732">Signal</keyword>
<evidence type="ECO:0000313" key="8">
    <source>
        <dbReference type="EMBL" id="VGO19252.1"/>
    </source>
</evidence>
<gene>
    <name evidence="8" type="primary">atsA_126</name>
    <name evidence="8" type="ORF">SCARR_01309</name>
</gene>
<dbReference type="Gene3D" id="3.30.1120.10">
    <property type="match status" value="1"/>
</dbReference>
<keyword evidence="9" id="KW-1185">Reference proteome</keyword>
<reference evidence="8 9" key="1">
    <citation type="submission" date="2019-04" db="EMBL/GenBank/DDBJ databases">
        <authorList>
            <person name="Van Vliet M D."/>
        </authorList>
    </citation>
    <scope>NUCLEOTIDE SEQUENCE [LARGE SCALE GENOMIC DNA]</scope>
    <source>
        <strain evidence="8 9">F21</strain>
    </source>
</reference>
<dbReference type="GO" id="GO:0046872">
    <property type="term" value="F:metal ion binding"/>
    <property type="evidence" value="ECO:0007669"/>
    <property type="project" value="UniProtKB-KW"/>
</dbReference>
<dbReference type="EMBL" id="CAAHFH010000001">
    <property type="protein sequence ID" value="VGO19252.1"/>
    <property type="molecule type" value="Genomic_DNA"/>
</dbReference>
<proteinExistence type="inferred from homology"/>
<keyword evidence="2" id="KW-0479">Metal-binding</keyword>
<dbReference type="PANTHER" id="PTHR42693:SF53">
    <property type="entry name" value="ENDO-4-O-SULFATASE"/>
    <property type="match status" value="1"/>
</dbReference>
<comment type="similarity">
    <text evidence="1">Belongs to the sulfatase family.</text>
</comment>
<dbReference type="Gene3D" id="3.40.720.10">
    <property type="entry name" value="Alkaline Phosphatase, subunit A"/>
    <property type="match status" value="1"/>
</dbReference>
<dbReference type="InterPro" id="IPR050738">
    <property type="entry name" value="Sulfatase"/>
</dbReference>
<dbReference type="Pfam" id="PF00884">
    <property type="entry name" value="Sulfatase"/>
    <property type="match status" value="1"/>
</dbReference>
<dbReference type="InterPro" id="IPR017850">
    <property type="entry name" value="Alkaline_phosphatase_core_sf"/>
</dbReference>
<name>A0A6C2UGB4_9BACT</name>
<dbReference type="AlphaFoldDB" id="A0A6C2UGB4"/>
<evidence type="ECO:0000256" key="2">
    <source>
        <dbReference type="ARBA" id="ARBA00022723"/>
    </source>
</evidence>
<dbReference type="PANTHER" id="PTHR42693">
    <property type="entry name" value="ARYLSULFATASE FAMILY MEMBER"/>
    <property type="match status" value="1"/>
</dbReference>
<evidence type="ECO:0000313" key="9">
    <source>
        <dbReference type="Proteomes" id="UP000346198"/>
    </source>
</evidence>
<sequence>MKKNIITILLCLASASTWANQPNILLILADDLGYHDVGFQGSEHIKTPHLDWLAENGVRFSDAHVSASVCSPSRAGMMTGRYQQRFGHEGNCPPRPFGMDTQERTLGQALQDCGYRTALFGKWHLGDETQHYPTARGFNEFWGLREGSRTYWFDAAHAHDKPGDPHNIEHNGKQVEFKGHLTDRLTDQALKFIEADSDKPFFAFLSYTAPHGPLQSKPEDMEALGSDDNYAGLVYGMDRNIGRVFQSLEKTGQLDNTVIWFLSDNGGTVKQSSNAPLGGMKGYKFEGGHRVPFVLYWKGKVQAGQVYEPMVSALDIYPTSVAAAGGSLEQPRPLDGKNLLPYINGKDLSIPHEKLYWRKLDCAALRDGPWKLIRVDDYGLALYNLDDDLAETKDLVKTMPEKVQKLNTLLENWEADKIEPPYDEGVFWRLERHYYHTERFKTGKNPDMNNTTMNKLRKKAKQQER</sequence>
<evidence type="ECO:0000256" key="5">
    <source>
        <dbReference type="SAM" id="MobiDB-lite"/>
    </source>
</evidence>